<evidence type="ECO:0000256" key="1">
    <source>
        <dbReference type="SAM" id="MobiDB-lite"/>
    </source>
</evidence>
<gene>
    <name evidence="2" type="ORF">Phou_040230</name>
</gene>
<feature type="region of interest" description="Disordered" evidence="1">
    <location>
        <begin position="1"/>
        <end position="98"/>
    </location>
</feature>
<evidence type="ECO:0000313" key="2">
    <source>
        <dbReference type="EMBL" id="GFJ79843.1"/>
    </source>
</evidence>
<dbReference type="AlphaFoldDB" id="A0A6V8K3W3"/>
<accession>A0A6V8K3W3</accession>
<protein>
    <submittedName>
        <fullName evidence="2">Uncharacterized protein</fullName>
    </submittedName>
</protein>
<feature type="compositionally biased region" description="Basic and acidic residues" evidence="1">
    <location>
        <begin position="53"/>
        <end position="86"/>
    </location>
</feature>
<keyword evidence="3" id="KW-1185">Reference proteome</keyword>
<proteinExistence type="predicted"/>
<name>A0A6V8K3W3_9ACTN</name>
<comment type="caution">
    <text evidence="2">The sequence shown here is derived from an EMBL/GenBank/DDBJ whole genome shotgun (WGS) entry which is preliminary data.</text>
</comment>
<reference evidence="2 3" key="2">
    <citation type="submission" date="2020-03" db="EMBL/GenBank/DDBJ databases">
        <authorList>
            <person name="Ichikawa N."/>
            <person name="Kimura A."/>
            <person name="Kitahashi Y."/>
            <person name="Uohara A."/>
        </authorList>
    </citation>
    <scope>NUCLEOTIDE SEQUENCE [LARGE SCALE GENOMIC DNA]</scope>
    <source>
        <strain evidence="2 3">NBRC 108639</strain>
    </source>
</reference>
<sequence>MVRRTTGIATTIGPIRHGPIRDRRPASGSTLKPNALGRCPTSGPNGRRIRLGAADHPDDRADTVDRLDTNSWRPDRPASGYPDRRTVHNGPAARPDDS</sequence>
<evidence type="ECO:0000313" key="3">
    <source>
        <dbReference type="Proteomes" id="UP000482800"/>
    </source>
</evidence>
<organism evidence="2 3">
    <name type="scientific">Phytohabitans houttuyneae</name>
    <dbReference type="NCBI Taxonomy" id="1076126"/>
    <lineage>
        <taxon>Bacteria</taxon>
        <taxon>Bacillati</taxon>
        <taxon>Actinomycetota</taxon>
        <taxon>Actinomycetes</taxon>
        <taxon>Micromonosporales</taxon>
        <taxon>Micromonosporaceae</taxon>
    </lineage>
</organism>
<dbReference type="Proteomes" id="UP000482800">
    <property type="component" value="Unassembled WGS sequence"/>
</dbReference>
<reference evidence="2 3" key="1">
    <citation type="submission" date="2020-03" db="EMBL/GenBank/DDBJ databases">
        <title>Whole genome shotgun sequence of Phytohabitans houttuyneae NBRC 108639.</title>
        <authorList>
            <person name="Komaki H."/>
            <person name="Tamura T."/>
        </authorList>
    </citation>
    <scope>NUCLEOTIDE SEQUENCE [LARGE SCALE GENOMIC DNA]</scope>
    <source>
        <strain evidence="2 3">NBRC 108639</strain>
    </source>
</reference>
<dbReference type="EMBL" id="BLPF01000001">
    <property type="protein sequence ID" value="GFJ79843.1"/>
    <property type="molecule type" value="Genomic_DNA"/>
</dbReference>